<accession>A0A3A1TUS1</accession>
<feature type="transmembrane region" description="Helical" evidence="1">
    <location>
        <begin position="43"/>
        <end position="66"/>
    </location>
</feature>
<dbReference type="EMBL" id="QXTG01000002">
    <property type="protein sequence ID" value="RIX28003.1"/>
    <property type="molecule type" value="Genomic_DNA"/>
</dbReference>
<organism evidence="2 3">
    <name type="scientific">Amnibacterium setariae</name>
    <dbReference type="NCBI Taxonomy" id="2306585"/>
    <lineage>
        <taxon>Bacteria</taxon>
        <taxon>Bacillati</taxon>
        <taxon>Actinomycetota</taxon>
        <taxon>Actinomycetes</taxon>
        <taxon>Micrococcales</taxon>
        <taxon>Microbacteriaceae</taxon>
        <taxon>Amnibacterium</taxon>
    </lineage>
</organism>
<dbReference type="AlphaFoldDB" id="A0A3A1TUS1"/>
<dbReference type="OrthoDB" id="3872677at2"/>
<protein>
    <submittedName>
        <fullName evidence="2">Uncharacterized protein</fullName>
    </submittedName>
</protein>
<dbReference type="RefSeq" id="WP_119482313.1">
    <property type="nucleotide sequence ID" value="NZ_QXTG01000002.1"/>
</dbReference>
<proteinExistence type="predicted"/>
<reference evidence="3" key="1">
    <citation type="submission" date="2018-09" db="EMBL/GenBank/DDBJ databases">
        <authorList>
            <person name="Kim I."/>
        </authorList>
    </citation>
    <scope>NUCLEOTIDE SEQUENCE [LARGE SCALE GENOMIC DNA]</scope>
    <source>
        <strain evidence="3">DD4a</strain>
    </source>
</reference>
<feature type="transmembrane region" description="Helical" evidence="1">
    <location>
        <begin position="15"/>
        <end position="36"/>
    </location>
</feature>
<dbReference type="NCBIfam" id="NF041681">
    <property type="entry name" value="HGxxPAAW"/>
    <property type="match status" value="1"/>
</dbReference>
<name>A0A3A1TUS1_9MICO</name>
<keyword evidence="3" id="KW-1185">Reference proteome</keyword>
<dbReference type="Pfam" id="PF20447">
    <property type="entry name" value="DUF6704"/>
    <property type="match status" value="1"/>
</dbReference>
<evidence type="ECO:0000313" key="2">
    <source>
        <dbReference type="EMBL" id="RIX28003.1"/>
    </source>
</evidence>
<gene>
    <name evidence="2" type="ORF">D1781_10875</name>
</gene>
<keyword evidence="1" id="KW-0472">Membrane</keyword>
<evidence type="ECO:0000313" key="3">
    <source>
        <dbReference type="Proteomes" id="UP000265742"/>
    </source>
</evidence>
<sequence>MSNISDEPGHGSSPAAWTAVVIMLIGFAIATASLFLDAYALVFVGAALVVIGLIVGGVMKALGFGVGGSRVGGSH</sequence>
<dbReference type="InterPro" id="IPR046550">
    <property type="entry name" value="DUF6704"/>
</dbReference>
<dbReference type="Proteomes" id="UP000265742">
    <property type="component" value="Unassembled WGS sequence"/>
</dbReference>
<evidence type="ECO:0000256" key="1">
    <source>
        <dbReference type="SAM" id="Phobius"/>
    </source>
</evidence>
<keyword evidence="1" id="KW-0812">Transmembrane</keyword>
<keyword evidence="1" id="KW-1133">Transmembrane helix</keyword>
<comment type="caution">
    <text evidence="2">The sequence shown here is derived from an EMBL/GenBank/DDBJ whole genome shotgun (WGS) entry which is preliminary data.</text>
</comment>